<dbReference type="Proteomes" id="UP000240760">
    <property type="component" value="Unassembled WGS sequence"/>
</dbReference>
<name>A0A2T4BS03_TRILO</name>
<evidence type="ECO:0000256" key="1">
    <source>
        <dbReference type="SAM" id="MobiDB-lite"/>
    </source>
</evidence>
<feature type="region of interest" description="Disordered" evidence="1">
    <location>
        <begin position="133"/>
        <end position="165"/>
    </location>
</feature>
<proteinExistence type="predicted"/>
<organism evidence="2 3">
    <name type="scientific">Trichoderma longibrachiatum ATCC 18648</name>
    <dbReference type="NCBI Taxonomy" id="983965"/>
    <lineage>
        <taxon>Eukaryota</taxon>
        <taxon>Fungi</taxon>
        <taxon>Dikarya</taxon>
        <taxon>Ascomycota</taxon>
        <taxon>Pezizomycotina</taxon>
        <taxon>Sordariomycetes</taxon>
        <taxon>Hypocreomycetidae</taxon>
        <taxon>Hypocreales</taxon>
        <taxon>Hypocreaceae</taxon>
        <taxon>Trichoderma</taxon>
    </lineage>
</organism>
<evidence type="ECO:0000313" key="3">
    <source>
        <dbReference type="Proteomes" id="UP000240760"/>
    </source>
</evidence>
<dbReference type="AlphaFoldDB" id="A0A2T4BS03"/>
<dbReference type="EMBL" id="KZ679143">
    <property type="protein sequence ID" value="PTB72097.1"/>
    <property type="molecule type" value="Genomic_DNA"/>
</dbReference>
<sequence length="165" mass="18175">MGRASCKDGMLLRLLQPVLHKGSRRERRGDDQCLMRATAVGTRPLRFRRPGQSCCLVMLPARDAQCVAQQTWGTAKPPRTLYWPLLRSRDGEMTSSGEASFLSQPWADWSGEAGLARGEDFLHVFSLRRLSRGPGRATPATVDATDGGWRTEEEVSKVLSSTGDG</sequence>
<gene>
    <name evidence="2" type="ORF">M440DRAFT_1098917</name>
</gene>
<reference evidence="2 3" key="1">
    <citation type="submission" date="2016-07" db="EMBL/GenBank/DDBJ databases">
        <title>Multiple horizontal gene transfer events from other fungi enriched the ability of initially mycotrophic Trichoderma (Ascomycota) to feed on dead plant biomass.</title>
        <authorList>
            <consortium name="DOE Joint Genome Institute"/>
            <person name="Aerts A."/>
            <person name="Atanasova L."/>
            <person name="Chenthamara K."/>
            <person name="Zhang J."/>
            <person name="Grujic M."/>
            <person name="Henrissat B."/>
            <person name="Kuo A."/>
            <person name="Salamov A."/>
            <person name="Lipzen A."/>
            <person name="Labutti K."/>
            <person name="Barry K."/>
            <person name="Miao Y."/>
            <person name="Rahimi M.J."/>
            <person name="Shen Q."/>
            <person name="Grigoriev I.V."/>
            <person name="Kubicek C.P."/>
            <person name="Druzhinina I.S."/>
        </authorList>
    </citation>
    <scope>NUCLEOTIDE SEQUENCE [LARGE SCALE GENOMIC DNA]</scope>
    <source>
        <strain evidence="2 3">ATCC 18648</strain>
    </source>
</reference>
<keyword evidence="3" id="KW-1185">Reference proteome</keyword>
<accession>A0A2T4BS03</accession>
<evidence type="ECO:0000313" key="2">
    <source>
        <dbReference type="EMBL" id="PTB72097.1"/>
    </source>
</evidence>
<protein>
    <submittedName>
        <fullName evidence="2">Uncharacterized protein</fullName>
    </submittedName>
</protein>